<dbReference type="PANTHER" id="PTHR10556:SF43">
    <property type="entry name" value="STEROID 5-ALPHA-REDUCTASE DET2"/>
    <property type="match status" value="1"/>
</dbReference>
<organism evidence="8 9">
    <name type="scientific">Malassezia obtusa</name>
    <dbReference type="NCBI Taxonomy" id="76774"/>
    <lineage>
        <taxon>Eukaryota</taxon>
        <taxon>Fungi</taxon>
        <taxon>Dikarya</taxon>
        <taxon>Basidiomycota</taxon>
        <taxon>Ustilaginomycotina</taxon>
        <taxon>Malasseziomycetes</taxon>
        <taxon>Malasseziales</taxon>
        <taxon>Malasseziaceae</taxon>
        <taxon>Malassezia</taxon>
    </lineage>
</organism>
<evidence type="ECO:0000313" key="8">
    <source>
        <dbReference type="EMBL" id="WFD02806.1"/>
    </source>
</evidence>
<keyword evidence="5 6" id="KW-0472">Membrane</keyword>
<feature type="transmembrane region" description="Helical" evidence="6">
    <location>
        <begin position="95"/>
        <end position="116"/>
    </location>
</feature>
<protein>
    <recommendedName>
        <fullName evidence="7">3-oxo-5-alpha-steroid 4-dehydrogenase C-terminal domain-containing protein</fullName>
    </recommendedName>
</protein>
<dbReference type="EMBL" id="CP119935">
    <property type="protein sequence ID" value="WFD02806.1"/>
    <property type="molecule type" value="Genomic_DNA"/>
</dbReference>
<feature type="transmembrane region" description="Helical" evidence="6">
    <location>
        <begin position="49"/>
        <end position="75"/>
    </location>
</feature>
<dbReference type="InterPro" id="IPR039357">
    <property type="entry name" value="SRD5A/TECR"/>
</dbReference>
<dbReference type="PANTHER" id="PTHR10556">
    <property type="entry name" value="3-OXO-5-ALPHA-STEROID 4-DEHYDROGENASE"/>
    <property type="match status" value="1"/>
</dbReference>
<reference evidence="8" key="1">
    <citation type="submission" date="2023-03" db="EMBL/GenBank/DDBJ databases">
        <title>Mating type loci evolution in Malassezia.</title>
        <authorList>
            <person name="Coelho M.A."/>
        </authorList>
    </citation>
    <scope>NUCLEOTIDE SEQUENCE</scope>
    <source>
        <strain evidence="8">CBS 7876</strain>
    </source>
</reference>
<evidence type="ECO:0000256" key="6">
    <source>
        <dbReference type="SAM" id="Phobius"/>
    </source>
</evidence>
<comment type="subcellular location">
    <subcellularLocation>
        <location evidence="1">Membrane</location>
        <topology evidence="1">Multi-pass membrane protein</topology>
    </subcellularLocation>
</comment>
<evidence type="ECO:0000256" key="1">
    <source>
        <dbReference type="ARBA" id="ARBA00004141"/>
    </source>
</evidence>
<sequence>MYEWVLRAFQASACVLPVVLLYVDAPFGRFAVESRWNWHGNASWMAMELVAPVAVVFFAWPRVNTMLVLFVLHYLNRAVVHPLRSPPRSPLHATVVLSAVCFNLMNGLLLGTWLRGDKMSSSKGPESWLCAGVGLVLFVCGFAGNVWHDNVLLQLRKAPRAGASVRTSAAQYRVPYGGLYRWISYPNYLCEWIEWSGWALCCLSLVPHARAPLVSQPPALFVVLEIAVMLPRAIRGHRWYRAQFGVTPHGAYPAERRAVVPYIFQWLLHQHRDTSAAIIGNGALVSYLSIADGSSKARTRFEQCEVCVPLTQRMLQPCGPPPQRRDD</sequence>
<gene>
    <name evidence="8" type="ORF">MOBT1_001491</name>
</gene>
<dbReference type="PROSITE" id="PS50244">
    <property type="entry name" value="S5A_REDUCTASE"/>
    <property type="match status" value="1"/>
</dbReference>
<keyword evidence="4 6" id="KW-1133">Transmembrane helix</keyword>
<comment type="similarity">
    <text evidence="2">Belongs to the steroid 5-alpha reductase family.</text>
</comment>
<evidence type="ECO:0000256" key="4">
    <source>
        <dbReference type="ARBA" id="ARBA00022989"/>
    </source>
</evidence>
<proteinExistence type="inferred from homology"/>
<name>A0AAF0DZ52_9BASI</name>
<evidence type="ECO:0000256" key="2">
    <source>
        <dbReference type="ARBA" id="ARBA00007742"/>
    </source>
</evidence>
<accession>A0AAF0DZ52</accession>
<evidence type="ECO:0000256" key="3">
    <source>
        <dbReference type="ARBA" id="ARBA00022692"/>
    </source>
</evidence>
<feature type="transmembrane region" description="Helical" evidence="6">
    <location>
        <begin position="128"/>
        <end position="147"/>
    </location>
</feature>
<dbReference type="InterPro" id="IPR001104">
    <property type="entry name" value="3-oxo-5_a-steroid_4-DH_C"/>
</dbReference>
<dbReference type="GO" id="GO:0016627">
    <property type="term" value="F:oxidoreductase activity, acting on the CH-CH group of donors"/>
    <property type="evidence" value="ECO:0007669"/>
    <property type="project" value="InterPro"/>
</dbReference>
<feature type="domain" description="3-oxo-5-alpha-steroid 4-dehydrogenase C-terminal" evidence="7">
    <location>
        <begin position="93"/>
        <end position="264"/>
    </location>
</feature>
<keyword evidence="3 6" id="KW-0812">Transmembrane</keyword>
<evidence type="ECO:0000259" key="7">
    <source>
        <dbReference type="Pfam" id="PF02544"/>
    </source>
</evidence>
<evidence type="ECO:0000256" key="5">
    <source>
        <dbReference type="ARBA" id="ARBA00023136"/>
    </source>
</evidence>
<dbReference type="GO" id="GO:0006629">
    <property type="term" value="P:lipid metabolic process"/>
    <property type="evidence" value="ECO:0007669"/>
    <property type="project" value="InterPro"/>
</dbReference>
<feature type="transmembrane region" description="Helical" evidence="6">
    <location>
        <begin position="6"/>
        <end position="28"/>
    </location>
</feature>
<keyword evidence="9" id="KW-1185">Reference proteome</keyword>
<dbReference type="AlphaFoldDB" id="A0AAF0DZ52"/>
<evidence type="ECO:0000313" key="9">
    <source>
        <dbReference type="Proteomes" id="UP001214603"/>
    </source>
</evidence>
<dbReference type="Pfam" id="PF02544">
    <property type="entry name" value="Steroid_dh"/>
    <property type="match status" value="1"/>
</dbReference>
<dbReference type="GO" id="GO:0016020">
    <property type="term" value="C:membrane"/>
    <property type="evidence" value="ECO:0007669"/>
    <property type="project" value="UniProtKB-SubCell"/>
</dbReference>
<dbReference type="Proteomes" id="UP001214603">
    <property type="component" value="Chromosome 2"/>
</dbReference>